<organism evidence="5 6">
    <name type="scientific">Periconia digitata</name>
    <dbReference type="NCBI Taxonomy" id="1303443"/>
    <lineage>
        <taxon>Eukaryota</taxon>
        <taxon>Fungi</taxon>
        <taxon>Dikarya</taxon>
        <taxon>Ascomycota</taxon>
        <taxon>Pezizomycotina</taxon>
        <taxon>Dothideomycetes</taxon>
        <taxon>Pleosporomycetidae</taxon>
        <taxon>Pleosporales</taxon>
        <taxon>Massarineae</taxon>
        <taxon>Periconiaceae</taxon>
        <taxon>Periconia</taxon>
    </lineage>
</organism>
<dbReference type="PANTHER" id="PTHR24198:SF165">
    <property type="entry name" value="ANKYRIN REPEAT-CONTAINING PROTEIN-RELATED"/>
    <property type="match status" value="1"/>
</dbReference>
<evidence type="ECO:0008006" key="7">
    <source>
        <dbReference type="Google" id="ProtNLM"/>
    </source>
</evidence>
<comment type="caution">
    <text evidence="5">The sequence shown here is derived from an EMBL/GenBank/DDBJ whole genome shotgun (WGS) entry which is preliminary data.</text>
</comment>
<dbReference type="PROSITE" id="PS50088">
    <property type="entry name" value="ANK_REPEAT"/>
    <property type="match status" value="1"/>
</dbReference>
<dbReference type="PROSITE" id="PS50297">
    <property type="entry name" value="ANK_REP_REGION"/>
    <property type="match status" value="1"/>
</dbReference>
<keyword evidence="2 3" id="KW-0040">ANK repeat</keyword>
<keyword evidence="1" id="KW-0677">Repeat</keyword>
<keyword evidence="6" id="KW-1185">Reference proteome</keyword>
<dbReference type="Gene3D" id="1.25.40.20">
    <property type="entry name" value="Ankyrin repeat-containing domain"/>
    <property type="match status" value="2"/>
</dbReference>
<feature type="region of interest" description="Disordered" evidence="4">
    <location>
        <begin position="1"/>
        <end position="20"/>
    </location>
</feature>
<feature type="compositionally biased region" description="Pro residues" evidence="4">
    <location>
        <begin position="1"/>
        <end position="18"/>
    </location>
</feature>
<dbReference type="InterPro" id="IPR002110">
    <property type="entry name" value="Ankyrin_rpt"/>
</dbReference>
<evidence type="ECO:0000313" key="6">
    <source>
        <dbReference type="Proteomes" id="UP001152607"/>
    </source>
</evidence>
<dbReference type="Pfam" id="PF00023">
    <property type="entry name" value="Ank"/>
    <property type="match status" value="1"/>
</dbReference>
<evidence type="ECO:0000313" key="5">
    <source>
        <dbReference type="EMBL" id="CAI6335165.1"/>
    </source>
</evidence>
<dbReference type="InterPro" id="IPR036770">
    <property type="entry name" value="Ankyrin_rpt-contain_sf"/>
</dbReference>
<dbReference type="OrthoDB" id="1722345at2759"/>
<evidence type="ECO:0000256" key="4">
    <source>
        <dbReference type="SAM" id="MobiDB-lite"/>
    </source>
</evidence>
<dbReference type="EMBL" id="CAOQHR010000005">
    <property type="protein sequence ID" value="CAI6335165.1"/>
    <property type="molecule type" value="Genomic_DNA"/>
</dbReference>
<dbReference type="AlphaFoldDB" id="A0A9W4XNQ8"/>
<evidence type="ECO:0000256" key="2">
    <source>
        <dbReference type="ARBA" id="ARBA00023043"/>
    </source>
</evidence>
<proteinExistence type="predicted"/>
<dbReference type="SUPFAM" id="SSF48403">
    <property type="entry name" value="Ankyrin repeat"/>
    <property type="match status" value="1"/>
</dbReference>
<protein>
    <recommendedName>
        <fullName evidence="7">Ankyrin</fullName>
    </recommendedName>
</protein>
<dbReference type="Proteomes" id="UP001152607">
    <property type="component" value="Unassembled WGS sequence"/>
</dbReference>
<feature type="repeat" description="ANK" evidence="3">
    <location>
        <begin position="303"/>
        <end position="335"/>
    </location>
</feature>
<reference evidence="5" key="1">
    <citation type="submission" date="2023-01" db="EMBL/GenBank/DDBJ databases">
        <authorList>
            <person name="Van Ghelder C."/>
            <person name="Rancurel C."/>
        </authorList>
    </citation>
    <scope>NUCLEOTIDE SEQUENCE</scope>
    <source>
        <strain evidence="5">CNCM I-4278</strain>
    </source>
</reference>
<accession>A0A9W4XNQ8</accession>
<sequence>MSYPAGPPPLPTPAPPSPQTQQLRATLKLHIEAGAFESFLTALETPHKLQKSEIQQRVKGAANRAILIAIEKDDCARVRDIVSQWKESAVEPEDSDTKIDEEALVVAVQRRHGEIAALLVESGAMVGKDVLRAMLDGFADADADYKEMEELLERLVKAGWDVNAQVKCPMNTYALQLAVRAASSAGNTRFLDWLLEHGASPDISVVHWTGFSKGADTAFAWTKRQASPWTTFIRELAPISCIRKLLNHGAKPDNNVLHAAIRLPRENDDRMLIIQLMLARGADVNALETDILWVSNGSRVTITHATPLYEAVIQDDLAVMKLLVEHGANARVRNSIRQWSSVKPGMNALDAMRRSTNEEMRALADERWGKETRAQQKERKDLLGALEPRKAFPVKSKRRRL</sequence>
<evidence type="ECO:0000256" key="1">
    <source>
        <dbReference type="ARBA" id="ARBA00022737"/>
    </source>
</evidence>
<dbReference type="SMART" id="SM00248">
    <property type="entry name" value="ANK"/>
    <property type="match status" value="4"/>
</dbReference>
<dbReference type="PANTHER" id="PTHR24198">
    <property type="entry name" value="ANKYRIN REPEAT AND PROTEIN KINASE DOMAIN-CONTAINING PROTEIN"/>
    <property type="match status" value="1"/>
</dbReference>
<name>A0A9W4XNQ8_9PLEO</name>
<gene>
    <name evidence="5" type="ORF">PDIGIT_LOCUS8242</name>
</gene>
<evidence type="ECO:0000256" key="3">
    <source>
        <dbReference type="PROSITE-ProRule" id="PRU00023"/>
    </source>
</evidence>